<dbReference type="SUPFAM" id="SSF54909">
    <property type="entry name" value="Dimeric alpha+beta barrel"/>
    <property type="match status" value="1"/>
</dbReference>
<accession>A0A2S6A0P3</accession>
<gene>
    <name evidence="1" type="ORF">C5F51_24620</name>
</gene>
<dbReference type="InterPro" id="IPR011008">
    <property type="entry name" value="Dimeric_a/b-barrel"/>
</dbReference>
<keyword evidence="2" id="KW-1185">Reference proteome</keyword>
<sequence length="230" mass="25823">MIKRLRFATRSPQLSFDGFARQWPLLCAAAADAPSGLRPVRVAVCTVLPDLTGPDARHDGVVAEWFRDIRHLRRHDRWRSRRDDAAETVTLPARATEVIAREQVLRGGDWLRHRWDDGGARMKHMAVAVRAANLTPEEFAARWTAHAGTVRRPGAATVAIPDSARGRAYVQNHPVAATRTAYDAVNEVYFDDLTGLRTRIDWFRAHGPTGPDELFERSWFLAAREVVLSG</sequence>
<proteinExistence type="predicted"/>
<keyword evidence="1" id="KW-0808">Transferase</keyword>
<evidence type="ECO:0000313" key="1">
    <source>
        <dbReference type="EMBL" id="PPJ24756.1"/>
    </source>
</evidence>
<dbReference type="AlphaFoldDB" id="A0A2S6A0P3"/>
<dbReference type="Gene3D" id="3.30.70.100">
    <property type="match status" value="1"/>
</dbReference>
<reference evidence="1 2" key="1">
    <citation type="submission" date="2018-02" db="EMBL/GenBank/DDBJ databases">
        <title>8 Nocardia nova and 1 Nocardia cyriacigeorgica strain used for evolution to TMP-SMX.</title>
        <authorList>
            <person name="Mehta H."/>
            <person name="Weng J."/>
            <person name="Shamoo Y."/>
        </authorList>
    </citation>
    <scope>NUCLEOTIDE SEQUENCE [LARGE SCALE GENOMIC DNA]</scope>
    <source>
        <strain evidence="1 2">BAA2227</strain>
    </source>
</reference>
<dbReference type="Proteomes" id="UP000238356">
    <property type="component" value="Unassembled WGS sequence"/>
</dbReference>
<dbReference type="GO" id="GO:0016301">
    <property type="term" value="F:kinase activity"/>
    <property type="evidence" value="ECO:0007669"/>
    <property type="project" value="UniProtKB-KW"/>
</dbReference>
<dbReference type="RefSeq" id="WP_063015368.1">
    <property type="nucleotide sequence ID" value="NZ_JADLQW010000004.1"/>
</dbReference>
<evidence type="ECO:0000313" key="2">
    <source>
        <dbReference type="Proteomes" id="UP000238356"/>
    </source>
</evidence>
<protein>
    <submittedName>
        <fullName evidence="1">Serine kinase</fullName>
    </submittedName>
</protein>
<name>A0A2S6A0P3_9NOCA</name>
<keyword evidence="1" id="KW-0418">Kinase</keyword>
<comment type="caution">
    <text evidence="1">The sequence shown here is derived from an EMBL/GenBank/DDBJ whole genome shotgun (WGS) entry which is preliminary data.</text>
</comment>
<dbReference type="EMBL" id="PSZD01000018">
    <property type="protein sequence ID" value="PPJ24756.1"/>
    <property type="molecule type" value="Genomic_DNA"/>
</dbReference>
<organism evidence="1 2">
    <name type="scientific">Nocardia nova</name>
    <dbReference type="NCBI Taxonomy" id="37330"/>
    <lineage>
        <taxon>Bacteria</taxon>
        <taxon>Bacillati</taxon>
        <taxon>Actinomycetota</taxon>
        <taxon>Actinomycetes</taxon>
        <taxon>Mycobacteriales</taxon>
        <taxon>Nocardiaceae</taxon>
        <taxon>Nocardia</taxon>
    </lineage>
</organism>